<evidence type="ECO:0000313" key="2">
    <source>
        <dbReference type="Proteomes" id="UP000010474"/>
    </source>
</evidence>
<keyword evidence="2" id="KW-1185">Reference proteome</keyword>
<evidence type="ECO:0000313" key="1">
    <source>
        <dbReference type="EMBL" id="AFZ61070.1"/>
    </source>
</evidence>
<protein>
    <submittedName>
        <fullName evidence="1">CRISPR-associated protein, Cmr3</fullName>
    </submittedName>
</protein>
<accession>K9ZRR6</accession>
<reference evidence="2" key="1">
    <citation type="journal article" date="2013" name="Proc. Natl. Acad. Sci. U.S.A.">
        <title>Improving the coverage of the cyanobacterial phylum using diversity-driven genome sequencing.</title>
        <authorList>
            <person name="Shih P.M."/>
            <person name="Wu D."/>
            <person name="Latifi A."/>
            <person name="Axen S.D."/>
            <person name="Fewer D.P."/>
            <person name="Talla E."/>
            <person name="Calteau A."/>
            <person name="Cai F."/>
            <person name="Tandeau de Marsac N."/>
            <person name="Rippka R."/>
            <person name="Herdman M."/>
            <person name="Sivonen K."/>
            <person name="Coursin T."/>
            <person name="Laurent T."/>
            <person name="Goodwin L."/>
            <person name="Nolan M."/>
            <person name="Davenport K.W."/>
            <person name="Han C.S."/>
            <person name="Rubin E.M."/>
            <person name="Eisen J.A."/>
            <person name="Woyke T."/>
            <person name="Gugger M."/>
            <person name="Kerfeld C.A."/>
        </authorList>
    </citation>
    <scope>NUCLEOTIDE SEQUENCE [LARGE SCALE GENOMIC DNA]</scope>
    <source>
        <strain evidence="2">ATCC 27899 / PCC 7122</strain>
    </source>
</reference>
<organism evidence="1 2">
    <name type="scientific">Anabaena cylindrica (strain ATCC 27899 / PCC 7122)</name>
    <dbReference type="NCBI Taxonomy" id="272123"/>
    <lineage>
        <taxon>Bacteria</taxon>
        <taxon>Bacillati</taxon>
        <taxon>Cyanobacteriota</taxon>
        <taxon>Cyanophyceae</taxon>
        <taxon>Nostocales</taxon>
        <taxon>Nostocaceae</taxon>
        <taxon>Anabaena</taxon>
    </lineage>
</organism>
<dbReference type="AlphaFoldDB" id="K9ZRR6"/>
<geneLocation type="plasmid" evidence="1 2">
    <name>pANACY.01</name>
</geneLocation>
<dbReference type="OrthoDB" id="6162707at2"/>
<gene>
    <name evidence="1" type="ordered locus">Anacy_5769</name>
</gene>
<dbReference type="PATRIC" id="fig|272123.3.peg.6255"/>
<keyword evidence="1" id="KW-0614">Plasmid</keyword>
<dbReference type="Gene3D" id="3.30.70.2940">
    <property type="match status" value="1"/>
</dbReference>
<dbReference type="HOGENOM" id="CLU_737327_0_0_3"/>
<proteinExistence type="predicted"/>
<dbReference type="Proteomes" id="UP000010474">
    <property type="component" value="Plasmid pANACY.01"/>
</dbReference>
<name>K9ZRR6_ANACC</name>
<dbReference type="EMBL" id="CP003660">
    <property type="protein sequence ID" value="AFZ61070.1"/>
    <property type="molecule type" value="Genomic_DNA"/>
</dbReference>
<dbReference type="RefSeq" id="WP_015217681.1">
    <property type="nucleotide sequence ID" value="NC_019772.1"/>
</dbReference>
<dbReference type="Pfam" id="PF09700">
    <property type="entry name" value="Cas_Cmr3"/>
    <property type="match status" value="1"/>
</dbReference>
<dbReference type="KEGG" id="acy:Anacy_5769"/>
<dbReference type="InterPro" id="IPR019117">
    <property type="entry name" value="CRISPR-assoc_protein_Cmr3"/>
</dbReference>
<sequence length="403" mass="46180">MHWYKITPLDLLLFRDCKPFSPGDGSWAKGLFPPMPITVFQAMRSLLPQTNHENRTQRHLSFLGPFLLDSQQTLWLPTPKDLVCLYPPGQDRKTATDNWSEILHLQTIPKDEEAWKHLAFDEEEIDPLVLNKKWDGNISPPKPWIKAEALFGYLRGQKNHSNCAQKDSEKPSTSWDQKDFHHNPWKTQVLPHIQMQPDKRQVKDADGYFTEVAVRLEDGWCFIAALSVDILARESIVRLGGEGHRALVSHLEPNDTLKGQLDFLLESDSEALLQAVRIPPDYSSTVPNFAYLLTPGLGLFEETSYRAYPQAWKEHLKGCATDKALLWGGVSTLRKDIDNNKTREESALLPQRAFVPPGTVYLFNHEVATNQQVLPNGDVNWLQTFRRLNYGKLLWGRRNLINE</sequence>